<feature type="transmembrane region" description="Helical" evidence="1">
    <location>
        <begin position="204"/>
        <end position="222"/>
    </location>
</feature>
<gene>
    <name evidence="2" type="ORF">HX829_03255</name>
</gene>
<organism evidence="2 3">
    <name type="scientific">Pseudomonas gingeri</name>
    <dbReference type="NCBI Taxonomy" id="117681"/>
    <lineage>
        <taxon>Bacteria</taxon>
        <taxon>Pseudomonadati</taxon>
        <taxon>Pseudomonadota</taxon>
        <taxon>Gammaproteobacteria</taxon>
        <taxon>Pseudomonadales</taxon>
        <taxon>Pseudomonadaceae</taxon>
        <taxon>Pseudomonas</taxon>
    </lineage>
</organism>
<accession>A0A7Y7WA07</accession>
<keyword evidence="1" id="KW-0812">Transmembrane</keyword>
<protein>
    <submittedName>
        <fullName evidence="2">Glucosyltransferase domain-containing protein</fullName>
    </submittedName>
</protein>
<feature type="transmembrane region" description="Helical" evidence="1">
    <location>
        <begin position="351"/>
        <end position="370"/>
    </location>
</feature>
<dbReference type="AlphaFoldDB" id="A0A7Y7WA07"/>
<dbReference type="InterPro" id="IPR025686">
    <property type="entry name" value="Glucos_trans_II"/>
</dbReference>
<name>A0A7Y7WA07_9PSED</name>
<feature type="transmembrane region" description="Helical" evidence="1">
    <location>
        <begin position="158"/>
        <end position="184"/>
    </location>
</feature>
<dbReference type="Pfam" id="PF14264">
    <property type="entry name" value="Glucos_trans_II"/>
    <property type="match status" value="1"/>
</dbReference>
<sequence>MKFDVLKKQLSQGEAVVFYLIVSFLYVLPFILSDYLYVDDGWRSVFARADFSDEGRVLTDMLYGLLSLSHAAPNMFPLALLLAITVLALALARLSRHYFTDLTYGRCLVVLPLLYCPFFLQNLTYQYDGPSMILGIVASILAVTYPEQVFWKRTAMPALLVAVLTAFYQPMINVFVGLCCIEVFRLLERGEPLERIFRVTGDKLLQLGIGVVIYYVTAYPLMGDERKTLIKLDASAIAEIGSRIMLFFDGTPETFTGASYGLVLCLSGVAAVGYCWVVVEMLRSDIRAREKLIRALLYGVLLGVLGLSIHGIMLVFEPFNLGARTLVGASVLLMFLFYLSASVLVRCYPQAGVLLAVPLLYMLSFSYAYGRVLMMRQEMEKTISFNLSYDVFSRVELRKVKKFHLQDDDSGWLPAAQGTLAVMPGIDDIMGLGAAVSSAALLRVGMDNVEDADESYLSKDKLDDFGMPVVNNKFYDIYLSGEEGLIMMKQIKP</sequence>
<feature type="transmembrane region" description="Helical" evidence="1">
    <location>
        <begin position="104"/>
        <end position="123"/>
    </location>
</feature>
<feature type="transmembrane region" description="Helical" evidence="1">
    <location>
        <begin position="16"/>
        <end position="38"/>
    </location>
</feature>
<feature type="transmembrane region" description="Helical" evidence="1">
    <location>
        <begin position="295"/>
        <end position="315"/>
    </location>
</feature>
<feature type="transmembrane region" description="Helical" evidence="1">
    <location>
        <begin position="260"/>
        <end position="283"/>
    </location>
</feature>
<dbReference type="GO" id="GO:0016740">
    <property type="term" value="F:transferase activity"/>
    <property type="evidence" value="ECO:0007669"/>
    <property type="project" value="UniProtKB-KW"/>
</dbReference>
<evidence type="ECO:0000313" key="2">
    <source>
        <dbReference type="EMBL" id="NWB45499.1"/>
    </source>
</evidence>
<dbReference type="RefSeq" id="WP_177143297.1">
    <property type="nucleotide sequence ID" value="NZ_JACAPU010000003.1"/>
</dbReference>
<evidence type="ECO:0000256" key="1">
    <source>
        <dbReference type="SAM" id="Phobius"/>
    </source>
</evidence>
<comment type="caution">
    <text evidence="2">The sequence shown here is derived from an EMBL/GenBank/DDBJ whole genome shotgun (WGS) entry which is preliminary data.</text>
</comment>
<keyword evidence="2" id="KW-0808">Transferase</keyword>
<feature type="transmembrane region" description="Helical" evidence="1">
    <location>
        <begin position="75"/>
        <end position="92"/>
    </location>
</feature>
<feature type="transmembrane region" description="Helical" evidence="1">
    <location>
        <begin position="321"/>
        <end position="339"/>
    </location>
</feature>
<dbReference type="EMBL" id="JACAPU010000003">
    <property type="protein sequence ID" value="NWB45499.1"/>
    <property type="molecule type" value="Genomic_DNA"/>
</dbReference>
<reference evidence="2 3" key="1">
    <citation type="submission" date="2020-04" db="EMBL/GenBank/DDBJ databases">
        <title>Molecular characterization of pseudomonads from Agaricus bisporus reveal novel blotch 2 pathogens in Western Europe.</title>
        <authorList>
            <person name="Taparia T."/>
            <person name="Krijger M."/>
            <person name="Haynes E."/>
            <person name="Elpinstone J.G."/>
            <person name="Noble R."/>
            <person name="Van Der Wolf J."/>
        </authorList>
    </citation>
    <scope>NUCLEOTIDE SEQUENCE [LARGE SCALE GENOMIC DNA]</scope>
    <source>
        <strain evidence="2 3">F1001</strain>
    </source>
</reference>
<evidence type="ECO:0000313" key="3">
    <source>
        <dbReference type="Proteomes" id="UP000582981"/>
    </source>
</evidence>
<proteinExistence type="predicted"/>
<keyword evidence="1" id="KW-1133">Transmembrane helix</keyword>
<keyword evidence="1" id="KW-0472">Membrane</keyword>
<dbReference type="Proteomes" id="UP000582981">
    <property type="component" value="Unassembled WGS sequence"/>
</dbReference>